<keyword evidence="3" id="KW-0949">S-adenosyl-L-methionine</keyword>
<feature type="domain" description="Methyltransferase" evidence="4">
    <location>
        <begin position="58"/>
        <end position="153"/>
    </location>
</feature>
<dbReference type="SUPFAM" id="SSF53335">
    <property type="entry name" value="S-adenosyl-L-methionine-dependent methyltransferases"/>
    <property type="match status" value="1"/>
</dbReference>
<evidence type="ECO:0000256" key="1">
    <source>
        <dbReference type="ARBA" id="ARBA00022603"/>
    </source>
</evidence>
<dbReference type="RefSeq" id="WP_188895319.1">
    <property type="nucleotide sequence ID" value="NZ_BMMZ01000004.1"/>
</dbReference>
<dbReference type="Proteomes" id="UP000613840">
    <property type="component" value="Unassembled WGS sequence"/>
</dbReference>
<evidence type="ECO:0000256" key="3">
    <source>
        <dbReference type="ARBA" id="ARBA00022691"/>
    </source>
</evidence>
<dbReference type="EMBL" id="BMMZ01000004">
    <property type="protein sequence ID" value="GGL62843.1"/>
    <property type="molecule type" value="Genomic_DNA"/>
</dbReference>
<name>A0A917W306_9ACTN</name>
<reference evidence="5" key="2">
    <citation type="submission" date="2020-09" db="EMBL/GenBank/DDBJ databases">
        <authorList>
            <person name="Sun Q."/>
            <person name="Zhou Y."/>
        </authorList>
    </citation>
    <scope>NUCLEOTIDE SEQUENCE</scope>
    <source>
        <strain evidence="5">CGMCC 4.7306</strain>
    </source>
</reference>
<keyword evidence="1" id="KW-0489">Methyltransferase</keyword>
<dbReference type="InterPro" id="IPR029063">
    <property type="entry name" value="SAM-dependent_MTases_sf"/>
</dbReference>
<evidence type="ECO:0000259" key="4">
    <source>
        <dbReference type="Pfam" id="PF13649"/>
    </source>
</evidence>
<dbReference type="PANTHER" id="PTHR43464">
    <property type="entry name" value="METHYLTRANSFERASE"/>
    <property type="match status" value="1"/>
</dbReference>
<evidence type="ECO:0000256" key="2">
    <source>
        <dbReference type="ARBA" id="ARBA00022679"/>
    </source>
</evidence>
<keyword evidence="2" id="KW-0808">Transferase</keyword>
<dbReference type="AlphaFoldDB" id="A0A917W306"/>
<dbReference type="GO" id="GO:0008168">
    <property type="term" value="F:methyltransferase activity"/>
    <property type="evidence" value="ECO:0007669"/>
    <property type="project" value="UniProtKB-KW"/>
</dbReference>
<dbReference type="InterPro" id="IPR041698">
    <property type="entry name" value="Methyltransf_25"/>
</dbReference>
<evidence type="ECO:0000313" key="5">
    <source>
        <dbReference type="EMBL" id="GGL62843.1"/>
    </source>
</evidence>
<proteinExistence type="predicted"/>
<keyword evidence="6" id="KW-1185">Reference proteome</keyword>
<dbReference type="CDD" id="cd02440">
    <property type="entry name" value="AdoMet_MTases"/>
    <property type="match status" value="1"/>
</dbReference>
<dbReference type="Gene3D" id="3.40.50.150">
    <property type="entry name" value="Vaccinia Virus protein VP39"/>
    <property type="match status" value="1"/>
</dbReference>
<organism evidence="5 6">
    <name type="scientific">Microlunatus endophyticus</name>
    <dbReference type="NCBI Taxonomy" id="1716077"/>
    <lineage>
        <taxon>Bacteria</taxon>
        <taxon>Bacillati</taxon>
        <taxon>Actinomycetota</taxon>
        <taxon>Actinomycetes</taxon>
        <taxon>Propionibacteriales</taxon>
        <taxon>Propionibacteriaceae</taxon>
        <taxon>Microlunatus</taxon>
    </lineage>
</organism>
<dbReference type="Pfam" id="PF13649">
    <property type="entry name" value="Methyltransf_25"/>
    <property type="match status" value="1"/>
</dbReference>
<sequence>MCYYEREHFDAYARIRREGLEQWNDLHAGDGGRGYDDFSNRVFLQRVLPDHPEGRPSVLEYGCGTGGAACFLVSRGYRVRGVDLVPDAIETARRFAAERGLSVRFQVEDICRWGEPGEQYDYVVDSFCLQSIVLDEDRATVLDGVGRRLRPDGRYLISTAMYSPDRVYDGQDHYDPSTGIVWTQDPASSDDEAIMIDGTRYAPNRRHLTAAALRAELERHGFEIIEQSGPTGGDVVCGVS</sequence>
<accession>A0A917W306</accession>
<reference evidence="5" key="1">
    <citation type="journal article" date="2014" name="Int. J. Syst. Evol. Microbiol.">
        <title>Complete genome sequence of Corynebacterium casei LMG S-19264T (=DSM 44701T), isolated from a smear-ripened cheese.</title>
        <authorList>
            <consortium name="US DOE Joint Genome Institute (JGI-PGF)"/>
            <person name="Walter F."/>
            <person name="Albersmeier A."/>
            <person name="Kalinowski J."/>
            <person name="Ruckert C."/>
        </authorList>
    </citation>
    <scope>NUCLEOTIDE SEQUENCE</scope>
    <source>
        <strain evidence="5">CGMCC 4.7306</strain>
    </source>
</reference>
<evidence type="ECO:0000313" key="6">
    <source>
        <dbReference type="Proteomes" id="UP000613840"/>
    </source>
</evidence>
<protein>
    <recommendedName>
        <fullName evidence="4">Methyltransferase domain-containing protein</fullName>
    </recommendedName>
</protein>
<gene>
    <name evidence="5" type="ORF">GCM10011575_21670</name>
</gene>
<dbReference type="GO" id="GO:0032259">
    <property type="term" value="P:methylation"/>
    <property type="evidence" value="ECO:0007669"/>
    <property type="project" value="UniProtKB-KW"/>
</dbReference>
<dbReference type="PANTHER" id="PTHR43464:SF19">
    <property type="entry name" value="UBIQUINONE BIOSYNTHESIS O-METHYLTRANSFERASE, MITOCHONDRIAL"/>
    <property type="match status" value="1"/>
</dbReference>
<comment type="caution">
    <text evidence="5">The sequence shown here is derived from an EMBL/GenBank/DDBJ whole genome shotgun (WGS) entry which is preliminary data.</text>
</comment>